<dbReference type="InterPro" id="IPR044880">
    <property type="entry name" value="NCX_ion-bd_dom_sf"/>
</dbReference>
<feature type="transmembrane region" description="Helical" evidence="6">
    <location>
        <begin position="272"/>
        <end position="291"/>
    </location>
</feature>
<comment type="caution">
    <text evidence="8">The sequence shown here is derived from an EMBL/GenBank/DDBJ whole genome shotgun (WGS) entry which is preliminary data.</text>
</comment>
<feature type="domain" description="Sodium/calcium exchanger membrane region" evidence="7">
    <location>
        <begin position="204"/>
        <end position="344"/>
    </location>
</feature>
<gene>
    <name evidence="8" type="ORF">PO587_11225</name>
</gene>
<dbReference type="InterPro" id="IPR004837">
    <property type="entry name" value="NaCa_Exmemb"/>
</dbReference>
<keyword evidence="4 6" id="KW-0472">Membrane</keyword>
<protein>
    <recommendedName>
        <fullName evidence="7">Sodium/calcium exchanger membrane region domain-containing protein</fullName>
    </recommendedName>
</protein>
<dbReference type="Proteomes" id="UP001221328">
    <property type="component" value="Unassembled WGS sequence"/>
</dbReference>
<feature type="domain" description="Sodium/calcium exchanger membrane region" evidence="7">
    <location>
        <begin position="9"/>
        <end position="139"/>
    </location>
</feature>
<keyword evidence="2 6" id="KW-0812">Transmembrane</keyword>
<feature type="transmembrane region" description="Helical" evidence="6">
    <location>
        <begin position="334"/>
        <end position="353"/>
    </location>
</feature>
<name>A0ABT5FRF7_9ACTN</name>
<accession>A0ABT5FRF7</accession>
<feature type="transmembrane region" description="Helical" evidence="6">
    <location>
        <begin position="303"/>
        <end position="322"/>
    </location>
</feature>
<reference evidence="8 9" key="1">
    <citation type="journal article" date="2015" name="Int. J. Syst. Evol. Microbiol.">
        <title>Streptomyces gilvifuscus sp. nov., an actinomycete that produces antibacterial compounds isolated from soil.</title>
        <authorList>
            <person name="Nguyen T.M."/>
            <person name="Kim J."/>
        </authorList>
    </citation>
    <scope>NUCLEOTIDE SEQUENCE [LARGE SCALE GENOMIC DNA]</scope>
    <source>
        <strain evidence="8 9">T113</strain>
    </source>
</reference>
<evidence type="ECO:0000313" key="9">
    <source>
        <dbReference type="Proteomes" id="UP001221328"/>
    </source>
</evidence>
<proteinExistence type="predicted"/>
<dbReference type="Pfam" id="PF01699">
    <property type="entry name" value="Na_Ca_ex"/>
    <property type="match status" value="2"/>
</dbReference>
<evidence type="ECO:0000256" key="2">
    <source>
        <dbReference type="ARBA" id="ARBA00022692"/>
    </source>
</evidence>
<feature type="transmembrane region" description="Helical" evidence="6">
    <location>
        <begin position="46"/>
        <end position="68"/>
    </location>
</feature>
<keyword evidence="3 6" id="KW-1133">Transmembrane helix</keyword>
<evidence type="ECO:0000256" key="6">
    <source>
        <dbReference type="SAM" id="Phobius"/>
    </source>
</evidence>
<evidence type="ECO:0000259" key="7">
    <source>
        <dbReference type="Pfam" id="PF01699"/>
    </source>
</evidence>
<organism evidence="8 9">
    <name type="scientific">Streptomyces gilvifuscus</name>
    <dbReference type="NCBI Taxonomy" id="1550617"/>
    <lineage>
        <taxon>Bacteria</taxon>
        <taxon>Bacillati</taxon>
        <taxon>Actinomycetota</taxon>
        <taxon>Actinomycetes</taxon>
        <taxon>Kitasatosporales</taxon>
        <taxon>Streptomycetaceae</taxon>
        <taxon>Streptomyces</taxon>
    </lineage>
</organism>
<sequence length="354" mass="35962">MGSPSSPVLLLSFVVSAAVIWYAGIKLSDTTDVLAERLHLGGALGGLILLAVATNLPEIAITVSAALAGQLDVAVGNILGGIAIQTVVLAVLDAAGTRPRAPLTRVAASLQLVLEGALVVVVLAVVVMGTQLSPGLHVGRLAPASAAIAALWVVGLVLLNRAGHGLPWREGGDAPDSQPEPRGHSRGKKEKAAADKGVHTGRAGLIFGTAALATLVAGVVIERSGEDFFARQGLSGVLFGATVLAAATSLPEVSTGLTSTKLGDHQLAISDIFGGNAFLPVLFLLATVISGKPVLPAAHDTDIYLTALGIILTVTYMAGLVFRPRRQYARMGIDSVTAVVIYLVGIAGLATIAT</sequence>
<keyword evidence="9" id="KW-1185">Reference proteome</keyword>
<evidence type="ECO:0000256" key="1">
    <source>
        <dbReference type="ARBA" id="ARBA00004141"/>
    </source>
</evidence>
<evidence type="ECO:0000256" key="5">
    <source>
        <dbReference type="SAM" id="MobiDB-lite"/>
    </source>
</evidence>
<feature type="transmembrane region" description="Helical" evidence="6">
    <location>
        <begin position="203"/>
        <end position="221"/>
    </location>
</feature>
<feature type="transmembrane region" description="Helical" evidence="6">
    <location>
        <begin position="141"/>
        <end position="159"/>
    </location>
</feature>
<feature type="transmembrane region" description="Helical" evidence="6">
    <location>
        <begin position="107"/>
        <end position="129"/>
    </location>
</feature>
<evidence type="ECO:0000256" key="3">
    <source>
        <dbReference type="ARBA" id="ARBA00022989"/>
    </source>
</evidence>
<feature type="transmembrane region" description="Helical" evidence="6">
    <location>
        <begin position="6"/>
        <end position="25"/>
    </location>
</feature>
<evidence type="ECO:0000313" key="8">
    <source>
        <dbReference type="EMBL" id="MDC2955037.1"/>
    </source>
</evidence>
<evidence type="ECO:0000256" key="4">
    <source>
        <dbReference type="ARBA" id="ARBA00023136"/>
    </source>
</evidence>
<dbReference type="Gene3D" id="1.20.1420.30">
    <property type="entry name" value="NCX, central ion-binding region"/>
    <property type="match status" value="1"/>
</dbReference>
<dbReference type="RefSeq" id="WP_272175073.1">
    <property type="nucleotide sequence ID" value="NZ_JAQOSK010000003.1"/>
</dbReference>
<comment type="subcellular location">
    <subcellularLocation>
        <location evidence="1">Membrane</location>
        <topology evidence="1">Multi-pass membrane protein</topology>
    </subcellularLocation>
</comment>
<feature type="transmembrane region" description="Helical" evidence="6">
    <location>
        <begin position="74"/>
        <end position="95"/>
    </location>
</feature>
<feature type="region of interest" description="Disordered" evidence="5">
    <location>
        <begin position="169"/>
        <end position="194"/>
    </location>
</feature>
<dbReference type="EMBL" id="JAQOSK010000003">
    <property type="protein sequence ID" value="MDC2955037.1"/>
    <property type="molecule type" value="Genomic_DNA"/>
</dbReference>